<dbReference type="AlphaFoldDB" id="L0K7V9"/>
<proteinExistence type="predicted"/>
<gene>
    <name evidence="1" type="ordered locus">Halha_0662</name>
</gene>
<dbReference type="HOGENOM" id="CLU_173020_2_0_9"/>
<dbReference type="InterPro" id="IPR009384">
    <property type="entry name" value="SwrD-like"/>
</dbReference>
<dbReference type="Proteomes" id="UP000010880">
    <property type="component" value="Chromosome"/>
</dbReference>
<dbReference type="PANTHER" id="PTHR39185:SF1">
    <property type="entry name" value="SWARMING MOTILITY PROTEIN SWRD"/>
    <property type="match status" value="1"/>
</dbReference>
<dbReference type="STRING" id="748449.Halha_0662"/>
<dbReference type="PANTHER" id="PTHR39185">
    <property type="entry name" value="SWARMING MOTILITY PROTEIN SWRD"/>
    <property type="match status" value="1"/>
</dbReference>
<dbReference type="PATRIC" id="fig|748449.3.peg.620"/>
<name>L0K7V9_HALHC</name>
<keyword evidence="2" id="KW-1185">Reference proteome</keyword>
<dbReference type="KEGG" id="hhl:Halha_0662"/>
<dbReference type="RefSeq" id="WP_015326361.1">
    <property type="nucleotide sequence ID" value="NC_019978.1"/>
</dbReference>
<accession>L0K7V9</accession>
<organism evidence="1 2">
    <name type="scientific">Halobacteroides halobius (strain ATCC 35273 / DSM 5150 / MD-1)</name>
    <dbReference type="NCBI Taxonomy" id="748449"/>
    <lineage>
        <taxon>Bacteria</taxon>
        <taxon>Bacillati</taxon>
        <taxon>Bacillota</taxon>
        <taxon>Clostridia</taxon>
        <taxon>Halanaerobiales</taxon>
        <taxon>Halobacteroidaceae</taxon>
        <taxon>Halobacteroides</taxon>
    </lineage>
</organism>
<dbReference type="eggNOG" id="COG1582">
    <property type="taxonomic scope" value="Bacteria"/>
</dbReference>
<reference evidence="2" key="1">
    <citation type="submission" date="2012-02" db="EMBL/GenBank/DDBJ databases">
        <title>The complete genome of Halobacteroides halobius DSM 5150.</title>
        <authorList>
            <person name="Lucas S."/>
            <person name="Copeland A."/>
            <person name="Lapidus A."/>
            <person name="Glavina del Rio T."/>
            <person name="Dalin E."/>
            <person name="Tice H."/>
            <person name="Bruce D."/>
            <person name="Goodwin L."/>
            <person name="Pitluck S."/>
            <person name="Peters L."/>
            <person name="Mikhailova N."/>
            <person name="Gu W."/>
            <person name="Kyrpides N."/>
            <person name="Mavromatis K."/>
            <person name="Ivanova N."/>
            <person name="Brettin T."/>
            <person name="Detter J.C."/>
            <person name="Han C."/>
            <person name="Larimer F."/>
            <person name="Land M."/>
            <person name="Hauser L."/>
            <person name="Markowitz V."/>
            <person name="Cheng J.-F."/>
            <person name="Hugenholtz P."/>
            <person name="Woyke T."/>
            <person name="Wu D."/>
            <person name="Tindall B."/>
            <person name="Pomrenke H."/>
            <person name="Brambilla E."/>
            <person name="Klenk H.-P."/>
            <person name="Eisen J.A."/>
        </authorList>
    </citation>
    <scope>NUCLEOTIDE SEQUENCE [LARGE SCALE GENOMIC DNA]</scope>
    <source>
        <strain evidence="2">ATCC 35273 / DSM 5150 / MD-1</strain>
    </source>
</reference>
<evidence type="ECO:0000313" key="2">
    <source>
        <dbReference type="Proteomes" id="UP000010880"/>
    </source>
</evidence>
<dbReference type="Pfam" id="PF06289">
    <property type="entry name" value="FlbD"/>
    <property type="match status" value="1"/>
</dbReference>
<sequence length="63" mass="7315">MIKLTRLNDSQIVVNAELIKTIEATPDTVITLTTDHRLIVKEDVDQIIDKVINFKQRIHFKVE</sequence>
<evidence type="ECO:0000313" key="1">
    <source>
        <dbReference type="EMBL" id="AGB40635.1"/>
    </source>
</evidence>
<dbReference type="EMBL" id="CP003359">
    <property type="protein sequence ID" value="AGB40635.1"/>
    <property type="molecule type" value="Genomic_DNA"/>
</dbReference>
<protein>
    <submittedName>
        <fullName evidence="1">Uncharacterized protein, possibly involved in motility</fullName>
    </submittedName>
</protein>
<dbReference type="OrthoDB" id="9799862at2"/>